<evidence type="ECO:0000256" key="6">
    <source>
        <dbReference type="ARBA" id="ARBA00023102"/>
    </source>
</evidence>
<dbReference type="InterPro" id="IPR010140">
    <property type="entry name" value="Histidinol_P_phosphatase_HisJ"/>
</dbReference>
<accession>A0ABR2KC55</accession>
<evidence type="ECO:0000256" key="2">
    <source>
        <dbReference type="ARBA" id="ARBA00009152"/>
    </source>
</evidence>
<evidence type="ECO:0000256" key="3">
    <source>
        <dbReference type="ARBA" id="ARBA00013085"/>
    </source>
</evidence>
<keyword evidence="4" id="KW-0028">Amino-acid biosynthesis</keyword>
<feature type="domain" description="PHP" evidence="8">
    <location>
        <begin position="3"/>
        <end position="202"/>
    </location>
</feature>
<evidence type="ECO:0000256" key="1">
    <source>
        <dbReference type="ARBA" id="ARBA00004970"/>
    </source>
</evidence>
<organism evidence="9 10">
    <name type="scientific">Tritrichomonas musculus</name>
    <dbReference type="NCBI Taxonomy" id="1915356"/>
    <lineage>
        <taxon>Eukaryota</taxon>
        <taxon>Metamonada</taxon>
        <taxon>Parabasalia</taxon>
        <taxon>Tritrichomonadida</taxon>
        <taxon>Tritrichomonadidae</taxon>
        <taxon>Tritrichomonas</taxon>
    </lineage>
</organism>
<evidence type="ECO:0000256" key="5">
    <source>
        <dbReference type="ARBA" id="ARBA00022801"/>
    </source>
</evidence>
<evidence type="ECO:0000313" key="9">
    <source>
        <dbReference type="EMBL" id="KAK8888713.1"/>
    </source>
</evidence>
<dbReference type="InterPro" id="IPR004013">
    <property type="entry name" value="PHP_dom"/>
</dbReference>
<comment type="caution">
    <text evidence="9">The sequence shown here is derived from an EMBL/GenBank/DDBJ whole genome shotgun (WGS) entry which is preliminary data.</text>
</comment>
<comment type="similarity">
    <text evidence="2">Belongs to the PHP hydrolase family. HisK subfamily.</text>
</comment>
<proteinExistence type="inferred from homology"/>
<evidence type="ECO:0000256" key="4">
    <source>
        <dbReference type="ARBA" id="ARBA00022605"/>
    </source>
</evidence>
<protein>
    <recommendedName>
        <fullName evidence="3">histidinol-phosphatase</fullName>
        <ecNumber evidence="3">3.1.3.15</ecNumber>
    </recommendedName>
</protein>
<dbReference type="EC" id="3.1.3.15" evidence="3"/>
<dbReference type="PANTHER" id="PTHR21039:SF0">
    <property type="entry name" value="HISTIDINOL-PHOSPHATASE"/>
    <property type="match status" value="1"/>
</dbReference>
<keyword evidence="10" id="KW-1185">Reference proteome</keyword>
<comment type="pathway">
    <text evidence="1">Amino-acid biosynthesis; L-histidine biosynthesis; L-histidine from 5-phospho-alpha-D-ribose 1-diphosphate: step 8/9.</text>
</comment>
<evidence type="ECO:0000313" key="10">
    <source>
        <dbReference type="Proteomes" id="UP001470230"/>
    </source>
</evidence>
<dbReference type="Proteomes" id="UP001470230">
    <property type="component" value="Unassembled WGS sequence"/>
</dbReference>
<dbReference type="SUPFAM" id="SSF89550">
    <property type="entry name" value="PHP domain-like"/>
    <property type="match status" value="1"/>
</dbReference>
<dbReference type="InterPro" id="IPR016195">
    <property type="entry name" value="Pol/histidinol_Pase-like"/>
</dbReference>
<reference evidence="9 10" key="1">
    <citation type="submission" date="2024-04" db="EMBL/GenBank/DDBJ databases">
        <title>Tritrichomonas musculus Genome.</title>
        <authorList>
            <person name="Alves-Ferreira E."/>
            <person name="Grigg M."/>
            <person name="Lorenzi H."/>
            <person name="Galac M."/>
        </authorList>
    </citation>
    <scope>NUCLEOTIDE SEQUENCE [LARGE SCALE GENOMIC DNA]</scope>
    <source>
        <strain evidence="9 10">EAF2021</strain>
    </source>
</reference>
<dbReference type="Pfam" id="PF02811">
    <property type="entry name" value="PHP"/>
    <property type="match status" value="1"/>
</dbReference>
<sequence length="275" mass="31637">MIDIHTHCNCSFDGDDPIEKMCQKALDLGLLAYGISDHCEINRFFPDYQYGKVQTKDTHSNFQYDFENSMNQISGAQKKFSNLNLLSGVELGQPLFDAQISDKIFNDKRLDYIICSIHELPPLEDFYYLDYSSLDPDKLLHDYFNQILLLTEWGHFNILAHFTYPLQYMTDYDINANLEKFKDIILKIFQNMVEKDIALEINCSTVYDDIADTMPNLELIKLFHDVGGKYISLGSDAHCAEAITSGIEKGIENAKKAGFKGSVYFKKRCPIFCEF</sequence>
<keyword evidence="6" id="KW-0368">Histidine biosynthesis</keyword>
<gene>
    <name evidence="9" type="ORF">M9Y10_033447</name>
</gene>
<dbReference type="EMBL" id="JAPFFF010000005">
    <property type="protein sequence ID" value="KAK8888713.1"/>
    <property type="molecule type" value="Genomic_DNA"/>
</dbReference>
<evidence type="ECO:0000259" key="8">
    <source>
        <dbReference type="Pfam" id="PF02811"/>
    </source>
</evidence>
<dbReference type="PANTHER" id="PTHR21039">
    <property type="entry name" value="HISTIDINOL PHOSPHATASE-RELATED"/>
    <property type="match status" value="1"/>
</dbReference>
<dbReference type="Gene3D" id="3.20.20.140">
    <property type="entry name" value="Metal-dependent hydrolases"/>
    <property type="match status" value="1"/>
</dbReference>
<keyword evidence="5" id="KW-0378">Hydrolase</keyword>
<name>A0ABR2KC55_9EUKA</name>
<dbReference type="NCBIfam" id="TIGR01856">
    <property type="entry name" value="hisJ_fam"/>
    <property type="match status" value="1"/>
</dbReference>
<evidence type="ECO:0000256" key="7">
    <source>
        <dbReference type="ARBA" id="ARBA00049158"/>
    </source>
</evidence>
<comment type="catalytic activity">
    <reaction evidence="7">
        <text>L-histidinol phosphate + H2O = L-histidinol + phosphate</text>
        <dbReference type="Rhea" id="RHEA:14465"/>
        <dbReference type="ChEBI" id="CHEBI:15377"/>
        <dbReference type="ChEBI" id="CHEBI:43474"/>
        <dbReference type="ChEBI" id="CHEBI:57699"/>
        <dbReference type="ChEBI" id="CHEBI:57980"/>
        <dbReference type="EC" id="3.1.3.15"/>
    </reaction>
</comment>